<protein>
    <submittedName>
        <fullName evidence="2">Uncharacterized protein</fullName>
    </submittedName>
</protein>
<evidence type="ECO:0000313" key="2">
    <source>
        <dbReference type="EMBL" id="GGR61187.1"/>
    </source>
</evidence>
<dbReference type="EMBL" id="BMSX01000041">
    <property type="protein sequence ID" value="GGR61187.1"/>
    <property type="molecule type" value="Genomic_DNA"/>
</dbReference>
<accession>A0A918FNV2</accession>
<keyword evidence="3" id="KW-1185">Reference proteome</keyword>
<evidence type="ECO:0000256" key="1">
    <source>
        <dbReference type="SAM" id="MobiDB-lite"/>
    </source>
</evidence>
<proteinExistence type="predicted"/>
<sequence>MTPLERLLQEAIPTRPDPAPPQPHTYQQYWTPQEQDTHWRQLAEALGTTNIPRPTPPGHRAAA</sequence>
<organism evidence="2 3">
    <name type="scientific">Streptomyces aurantiogriseus</name>
    <dbReference type="NCBI Taxonomy" id="66870"/>
    <lineage>
        <taxon>Bacteria</taxon>
        <taxon>Bacillati</taxon>
        <taxon>Actinomycetota</taxon>
        <taxon>Actinomycetes</taxon>
        <taxon>Kitasatosporales</taxon>
        <taxon>Streptomycetaceae</taxon>
        <taxon>Streptomyces</taxon>
    </lineage>
</organism>
<reference evidence="2" key="2">
    <citation type="submission" date="2020-09" db="EMBL/GenBank/DDBJ databases">
        <authorList>
            <person name="Sun Q."/>
            <person name="Ohkuma M."/>
        </authorList>
    </citation>
    <scope>NUCLEOTIDE SEQUENCE</scope>
    <source>
        <strain evidence="2">JCM 4346</strain>
    </source>
</reference>
<gene>
    <name evidence="2" type="ORF">GCM10010251_92390</name>
</gene>
<name>A0A918FNV2_9ACTN</name>
<dbReference type="AlphaFoldDB" id="A0A918FNV2"/>
<reference evidence="2" key="1">
    <citation type="journal article" date="2014" name="Int. J. Syst. Evol. Microbiol.">
        <title>Complete genome sequence of Corynebacterium casei LMG S-19264T (=DSM 44701T), isolated from a smear-ripened cheese.</title>
        <authorList>
            <consortium name="US DOE Joint Genome Institute (JGI-PGF)"/>
            <person name="Walter F."/>
            <person name="Albersmeier A."/>
            <person name="Kalinowski J."/>
            <person name="Ruckert C."/>
        </authorList>
    </citation>
    <scope>NUCLEOTIDE SEQUENCE</scope>
    <source>
        <strain evidence="2">JCM 4346</strain>
    </source>
</reference>
<feature type="region of interest" description="Disordered" evidence="1">
    <location>
        <begin position="1"/>
        <end position="25"/>
    </location>
</feature>
<evidence type="ECO:0000313" key="3">
    <source>
        <dbReference type="Proteomes" id="UP000658320"/>
    </source>
</evidence>
<dbReference type="RefSeq" id="WP_189944046.1">
    <property type="nucleotide sequence ID" value="NZ_BMSX01000041.1"/>
</dbReference>
<dbReference type="Proteomes" id="UP000658320">
    <property type="component" value="Unassembled WGS sequence"/>
</dbReference>
<comment type="caution">
    <text evidence="2">The sequence shown here is derived from an EMBL/GenBank/DDBJ whole genome shotgun (WGS) entry which is preliminary data.</text>
</comment>